<dbReference type="PANTHER" id="PTHR24045:SF0">
    <property type="entry name" value="N-ACETYLGLUCOSAMINE-1-PHOSPHOTRANSFERASE SUBUNITS ALPHA_BETA"/>
    <property type="match status" value="1"/>
</dbReference>
<evidence type="ECO:0000256" key="1">
    <source>
        <dbReference type="ARBA" id="ARBA00007583"/>
    </source>
</evidence>
<dbReference type="EMBL" id="KB468053">
    <property type="protein sequence ID" value="PCH40329.1"/>
    <property type="molecule type" value="Genomic_DNA"/>
</dbReference>
<dbReference type="InterPro" id="IPR031357">
    <property type="entry name" value="Stealth_CR3"/>
</dbReference>
<keyword evidence="7" id="KW-1185">Reference proteome</keyword>
<keyword evidence="3" id="KW-1133">Transmembrane helix</keyword>
<dbReference type="Pfam" id="PF11380">
    <property type="entry name" value="Stealth_CR2"/>
    <property type="match status" value="1"/>
</dbReference>
<dbReference type="PANTHER" id="PTHR24045">
    <property type="match status" value="1"/>
</dbReference>
<keyword evidence="2" id="KW-0808">Transferase</keyword>
<dbReference type="GO" id="GO:0046835">
    <property type="term" value="P:carbohydrate phosphorylation"/>
    <property type="evidence" value="ECO:0007669"/>
    <property type="project" value="TreeGrafter"/>
</dbReference>
<dbReference type="InterPro" id="IPR047141">
    <property type="entry name" value="Stealth"/>
</dbReference>
<evidence type="ECO:0000256" key="3">
    <source>
        <dbReference type="SAM" id="Phobius"/>
    </source>
</evidence>
<dbReference type="GO" id="GO:0005794">
    <property type="term" value="C:Golgi apparatus"/>
    <property type="evidence" value="ECO:0007669"/>
    <property type="project" value="TreeGrafter"/>
</dbReference>
<dbReference type="Pfam" id="PF17102">
    <property type="entry name" value="Stealth_CR3"/>
    <property type="match status" value="1"/>
</dbReference>
<feature type="domain" description="Stealth protein CR3 conserved region 3" evidence="5">
    <location>
        <begin position="355"/>
        <end position="408"/>
    </location>
</feature>
<comment type="similarity">
    <text evidence="1">Belongs to the stealth family.</text>
</comment>
<dbReference type="STRING" id="742152.A0A2H3JNE7"/>
<proteinExistence type="inferred from homology"/>
<gene>
    <name evidence="6" type="ORF">WOLCODRAFT_136778</name>
</gene>
<evidence type="ECO:0000313" key="6">
    <source>
        <dbReference type="EMBL" id="PCH40329.1"/>
    </source>
</evidence>
<evidence type="ECO:0000259" key="4">
    <source>
        <dbReference type="Pfam" id="PF11380"/>
    </source>
</evidence>
<evidence type="ECO:0000313" key="7">
    <source>
        <dbReference type="Proteomes" id="UP000218811"/>
    </source>
</evidence>
<name>A0A2H3JNE7_WOLCO</name>
<dbReference type="Proteomes" id="UP000218811">
    <property type="component" value="Unassembled WGS sequence"/>
</dbReference>
<sequence length="704" mass="79275">MQAGSPDYIPLAQAPFTQPRAAGRASAATMYCLRRRLVLWSLFGTSLLTLFVYMKHSFNYIDVELDDLDIDLFPPQATSSLQTESYLPFQVVSRPNDTAHLPLRPVPPLPSTCLDAYFARGDACYASQPAKLDLLWTWVNGSDPLEQQAKTNVAAKFDSQDPWRPSMQPNQARLYRDHDELRHSLRSILANFRSHIGSFLLLTSDFPIPETTPNLTLPGAWRLGQIPQWLDLSKQTRSGWRDSDVALKILHHAEIFQPYEDTIFNSLAIESQLGHVPGISDHFIYMNDDLYFGQPTSSATFYSSAYGIVLHLQADLMVGPGRPNPRTQGEWRGMGESNYMLSARFGQRHRPYVYHEAKVVSVAILNELETVWPEAFARSASHPFRETMGPGAPSDINTMLLHAHYIVERAREALLWSWVVARIGPTDDLWGENQARRAWEELGGVWEGTEGERAIEVVSGRRNTLEKERIEYTLVKSGIKDGLGKTSYVFTSLDGYAYATLGTGGGHFPSFLPDEQERALPKCTINYARCFAGHSRASDVFKHIAFDNYRCGDCVISALVRASGPLGIAAFLPPPDRMLSSLAGKVPTPADVHDVPHLPLVDKWEDGDFSLREVMGTAGERNVRTWTIQLLQRYRYVMGSTPAVFERLQTAKQTAAMLSHLERFEDAVLMCINDDVITGEQEVARMFRQFQEKHWGHPAAWEKR</sequence>
<dbReference type="OrthoDB" id="263283at2759"/>
<protein>
    <recommendedName>
        <fullName evidence="8">Stealth protein CR3 conserved region 3 domain-containing protein</fullName>
    </recommendedName>
</protein>
<evidence type="ECO:0000259" key="5">
    <source>
        <dbReference type="Pfam" id="PF17102"/>
    </source>
</evidence>
<organism evidence="6 7">
    <name type="scientific">Wolfiporia cocos (strain MD-104)</name>
    <name type="common">Brown rot fungus</name>
    <dbReference type="NCBI Taxonomy" id="742152"/>
    <lineage>
        <taxon>Eukaryota</taxon>
        <taxon>Fungi</taxon>
        <taxon>Dikarya</taxon>
        <taxon>Basidiomycota</taxon>
        <taxon>Agaricomycotina</taxon>
        <taxon>Agaricomycetes</taxon>
        <taxon>Polyporales</taxon>
        <taxon>Phaeolaceae</taxon>
        <taxon>Wolfiporia</taxon>
    </lineage>
</organism>
<feature type="transmembrane region" description="Helical" evidence="3">
    <location>
        <begin position="37"/>
        <end position="54"/>
    </location>
</feature>
<evidence type="ECO:0008006" key="8">
    <source>
        <dbReference type="Google" id="ProtNLM"/>
    </source>
</evidence>
<dbReference type="OMA" id="HAEIFQP"/>
<keyword evidence="3" id="KW-0472">Membrane</keyword>
<dbReference type="AlphaFoldDB" id="A0A2H3JNE7"/>
<accession>A0A2H3JNE7</accession>
<reference evidence="6 7" key="1">
    <citation type="journal article" date="2012" name="Science">
        <title>The Paleozoic origin of enzymatic lignin decomposition reconstructed from 31 fungal genomes.</title>
        <authorList>
            <person name="Floudas D."/>
            <person name="Binder M."/>
            <person name="Riley R."/>
            <person name="Barry K."/>
            <person name="Blanchette R.A."/>
            <person name="Henrissat B."/>
            <person name="Martinez A.T."/>
            <person name="Otillar R."/>
            <person name="Spatafora J.W."/>
            <person name="Yadav J.S."/>
            <person name="Aerts A."/>
            <person name="Benoit I."/>
            <person name="Boyd A."/>
            <person name="Carlson A."/>
            <person name="Copeland A."/>
            <person name="Coutinho P.M."/>
            <person name="de Vries R.P."/>
            <person name="Ferreira P."/>
            <person name="Findley K."/>
            <person name="Foster B."/>
            <person name="Gaskell J."/>
            <person name="Glotzer D."/>
            <person name="Gorecki P."/>
            <person name="Heitman J."/>
            <person name="Hesse C."/>
            <person name="Hori C."/>
            <person name="Igarashi K."/>
            <person name="Jurgens J.A."/>
            <person name="Kallen N."/>
            <person name="Kersten P."/>
            <person name="Kohler A."/>
            <person name="Kuees U."/>
            <person name="Kumar T.K.A."/>
            <person name="Kuo A."/>
            <person name="LaButti K."/>
            <person name="Larrondo L.F."/>
            <person name="Lindquist E."/>
            <person name="Ling A."/>
            <person name="Lombard V."/>
            <person name="Lucas S."/>
            <person name="Lundell T."/>
            <person name="Martin R."/>
            <person name="McLaughlin D.J."/>
            <person name="Morgenstern I."/>
            <person name="Morin E."/>
            <person name="Murat C."/>
            <person name="Nagy L.G."/>
            <person name="Nolan M."/>
            <person name="Ohm R.A."/>
            <person name="Patyshakuliyeva A."/>
            <person name="Rokas A."/>
            <person name="Ruiz-Duenas F.J."/>
            <person name="Sabat G."/>
            <person name="Salamov A."/>
            <person name="Samejima M."/>
            <person name="Schmutz J."/>
            <person name="Slot J.C."/>
            <person name="St John F."/>
            <person name="Stenlid J."/>
            <person name="Sun H."/>
            <person name="Sun S."/>
            <person name="Syed K."/>
            <person name="Tsang A."/>
            <person name="Wiebenga A."/>
            <person name="Young D."/>
            <person name="Pisabarro A."/>
            <person name="Eastwood D.C."/>
            <person name="Martin F."/>
            <person name="Cullen D."/>
            <person name="Grigoriev I.V."/>
            <person name="Hibbett D.S."/>
        </authorList>
    </citation>
    <scope>NUCLEOTIDE SEQUENCE [LARGE SCALE GENOMIC DNA]</scope>
    <source>
        <strain evidence="6 7">MD-104</strain>
    </source>
</reference>
<keyword evidence="3" id="KW-0812">Transmembrane</keyword>
<dbReference type="GO" id="GO:0003976">
    <property type="term" value="F:UDP-N-acetylglucosamine-lysosomal-enzyme N-acetylglucosaminephosphotransferase activity"/>
    <property type="evidence" value="ECO:0007669"/>
    <property type="project" value="TreeGrafter"/>
</dbReference>
<evidence type="ECO:0000256" key="2">
    <source>
        <dbReference type="ARBA" id="ARBA00022679"/>
    </source>
</evidence>
<dbReference type="InterPro" id="IPR021520">
    <property type="entry name" value="Stealth_CR2"/>
</dbReference>
<feature type="domain" description="Stealth protein CR2 conserved region 2" evidence="4">
    <location>
        <begin position="224"/>
        <end position="305"/>
    </location>
</feature>